<feature type="transmembrane region" description="Helical" evidence="2">
    <location>
        <begin position="75"/>
        <end position="92"/>
    </location>
</feature>
<dbReference type="Pfam" id="PF01841">
    <property type="entry name" value="Transglut_core"/>
    <property type="match status" value="1"/>
</dbReference>
<dbReference type="KEGG" id="halz:E5139_06295"/>
<dbReference type="OMA" id="EMDAGYC"/>
<dbReference type="Gene3D" id="3.10.620.30">
    <property type="match status" value="1"/>
</dbReference>
<gene>
    <name evidence="4" type="ORF">E5139_06295</name>
</gene>
<feature type="transmembrane region" description="Helical" evidence="2">
    <location>
        <begin position="169"/>
        <end position="188"/>
    </location>
</feature>
<dbReference type="GeneID" id="42178529"/>
<dbReference type="Proteomes" id="UP000297053">
    <property type="component" value="Chromosome"/>
</dbReference>
<dbReference type="PANTHER" id="PTHR42736:SF1">
    <property type="entry name" value="PROTEIN-GLUTAMINE GAMMA-GLUTAMYLTRANSFERASE"/>
    <property type="match status" value="1"/>
</dbReference>
<evidence type="ECO:0000259" key="3">
    <source>
        <dbReference type="SMART" id="SM00460"/>
    </source>
</evidence>
<feature type="domain" description="Transglutaminase-like" evidence="3">
    <location>
        <begin position="443"/>
        <end position="513"/>
    </location>
</feature>
<dbReference type="PANTHER" id="PTHR42736">
    <property type="entry name" value="PROTEIN-GLUTAMINE GAMMA-GLUTAMYLTRANSFERASE"/>
    <property type="match status" value="1"/>
</dbReference>
<keyword evidence="2" id="KW-1133">Transmembrane helix</keyword>
<feature type="transmembrane region" description="Helical" evidence="2">
    <location>
        <begin position="200"/>
        <end position="218"/>
    </location>
</feature>
<reference evidence="4 5" key="2">
    <citation type="submission" date="2019-04" db="EMBL/GenBank/DDBJ databases">
        <authorList>
            <person name="Yang S."/>
            <person name="Wei W."/>
        </authorList>
    </citation>
    <scope>NUCLEOTIDE SEQUENCE [LARGE SCALE GENOMIC DNA]</scope>
    <source>
        <strain evidence="5">ZP60</strain>
    </source>
</reference>
<keyword evidence="2" id="KW-0472">Membrane</keyword>
<protein>
    <submittedName>
        <fullName evidence="4">Transglutaminase domain-containing protein</fullName>
    </submittedName>
</protein>
<dbReference type="InterPro" id="IPR038765">
    <property type="entry name" value="Papain-like_cys_pep_sf"/>
</dbReference>
<evidence type="ECO:0000256" key="1">
    <source>
        <dbReference type="SAM" id="MobiDB-lite"/>
    </source>
</evidence>
<name>A0A4D6KEI0_9EURY</name>
<dbReference type="Pfam" id="PF11992">
    <property type="entry name" value="TgpA_N"/>
    <property type="match status" value="1"/>
</dbReference>
<feature type="transmembrane region" description="Helical" evidence="2">
    <location>
        <begin position="50"/>
        <end position="68"/>
    </location>
</feature>
<feature type="transmembrane region" description="Helical" evidence="2">
    <location>
        <begin position="123"/>
        <end position="142"/>
    </location>
</feature>
<evidence type="ECO:0000256" key="2">
    <source>
        <dbReference type="SAM" id="Phobius"/>
    </source>
</evidence>
<feature type="transmembrane region" description="Helical" evidence="2">
    <location>
        <begin position="24"/>
        <end position="44"/>
    </location>
</feature>
<dbReference type="InterPro" id="IPR002931">
    <property type="entry name" value="Transglutaminase-like"/>
</dbReference>
<evidence type="ECO:0000313" key="4">
    <source>
        <dbReference type="EMBL" id="QCD65269.1"/>
    </source>
</evidence>
<proteinExistence type="predicted"/>
<sequence>MSTAGRLGLGWPAVDGVPGRTRTAALVAVAAMLLSTLQVLYFFIDVVGLPSRFLAVVAASLVAATVLARLLPPRSAVALGGVLLLVGLWWYVQQLSGSPRIGELLTDTLSLLTGNTLLRITNIRAWVLGVTPAPTFLTWYFAMRRRYALSVAAAGGTLGFLVLTGDADLLTTLSGVVAAVAALGFGDFDRRGEPIVDAETILVTAALMVVVPSLVSVVPATAGLSLNVDGTGSDTVEASLLQSGDQLSVQGSISLSPEVRFTVTSSEPRYWRIGSFDRYTGDGWVSQTNSRAYGGDRLDEPPGPTRIVEQRFRAETDAGVMPAAWKPIQSRGNPATRVGGDGGLATGAPIREGDSYRVTSAVPAATPAQLNDTTRAYPARVNETYTQLPASTPDRVGERTERLTRDARTPYETALTIENWLENNREYSLDVRRPDGNVADAFLFEMSAGYCTYYATTMATMLRTQDIPARMAVGYTSGERVAEDRWVVRGQNAHAWVEVYFEEYGWVRFDPTPASDRESARDRNVESARERDRPSVDTNESGGPEWSPTPTATPQPLTPVDNDTDAGGTPLGPQSRPGVNPEDSISTATRVGESPTDTVGATTDRPGPTSSLPSRREAALGLLAIVGTVIGVRRSDLGRRVYRGVWLYYQPRSTPERDAERAFQRLVYHLGREHDRPRRAEETVRAYLDAVDADERAREVASIRERARYAGTVDEAAADRAVSLVDEIVRSRGTAK</sequence>
<dbReference type="AlphaFoldDB" id="A0A4D6KEI0"/>
<dbReference type="InterPro" id="IPR021878">
    <property type="entry name" value="TgpA_N"/>
</dbReference>
<feature type="compositionally biased region" description="Polar residues" evidence="1">
    <location>
        <begin position="583"/>
        <end position="601"/>
    </location>
</feature>
<feature type="transmembrane region" description="Helical" evidence="2">
    <location>
        <begin position="147"/>
        <end position="163"/>
    </location>
</feature>
<accession>A0A4D6KEI0</accession>
<organism evidence="4 5">
    <name type="scientific">Halomicrobium mukohataei</name>
    <dbReference type="NCBI Taxonomy" id="57705"/>
    <lineage>
        <taxon>Archaea</taxon>
        <taxon>Methanobacteriati</taxon>
        <taxon>Methanobacteriota</taxon>
        <taxon>Stenosarchaea group</taxon>
        <taxon>Halobacteria</taxon>
        <taxon>Halobacteriales</taxon>
        <taxon>Haloarculaceae</taxon>
        <taxon>Halomicrobium</taxon>
    </lineage>
</organism>
<reference evidence="4 5" key="1">
    <citation type="submission" date="2019-04" db="EMBL/GenBank/DDBJ databases">
        <title>Complete genome sequence of Arthrobacter sp. ZXY-2 associated with effective atrazine degradation and salt adaptation.</title>
        <authorList>
            <person name="Zhao X."/>
        </authorList>
    </citation>
    <scope>NUCLEOTIDE SEQUENCE [LARGE SCALE GENOMIC DNA]</scope>
    <source>
        <strain evidence="5">ZP60</strain>
    </source>
</reference>
<dbReference type="SMART" id="SM00460">
    <property type="entry name" value="TGc"/>
    <property type="match status" value="1"/>
</dbReference>
<dbReference type="InterPro" id="IPR052901">
    <property type="entry name" value="Bact_TGase-like"/>
</dbReference>
<keyword evidence="2" id="KW-0812">Transmembrane</keyword>
<feature type="region of interest" description="Disordered" evidence="1">
    <location>
        <begin position="511"/>
        <end position="614"/>
    </location>
</feature>
<dbReference type="EMBL" id="CP039375">
    <property type="protein sequence ID" value="QCD65269.1"/>
    <property type="molecule type" value="Genomic_DNA"/>
</dbReference>
<evidence type="ECO:0000313" key="5">
    <source>
        <dbReference type="Proteomes" id="UP000297053"/>
    </source>
</evidence>
<dbReference type="RefSeq" id="WP_015761608.1">
    <property type="nucleotide sequence ID" value="NZ_CP039375.1"/>
</dbReference>
<feature type="compositionally biased region" description="Basic and acidic residues" evidence="1">
    <location>
        <begin position="515"/>
        <end position="535"/>
    </location>
</feature>
<dbReference type="SUPFAM" id="SSF54001">
    <property type="entry name" value="Cysteine proteinases"/>
    <property type="match status" value="1"/>
</dbReference>